<dbReference type="Pfam" id="PF24998">
    <property type="entry name" value="DUF7778"/>
    <property type="match status" value="1"/>
</dbReference>
<dbReference type="PANTHER" id="PTHR36947">
    <property type="entry name" value="PROTEIN CBG04364"/>
    <property type="match status" value="1"/>
</dbReference>
<dbReference type="WBParaSite" id="PgR030_g095_t06">
    <property type="protein sequence ID" value="PgR030_g095_t06"/>
    <property type="gene ID" value="PgR030_g095"/>
</dbReference>
<sequence length="415" mass="46803">MFDELERLVSASLDVCEDLNSPVQLPSVESFRQYEDSTVKIGKAMARLDNKMSCFLCCRRKWQLCQIVLLQTDTRLIVIYTDTDKGFVLDLIEAKHYEFMLEEDNEGKRQCRIKIKWEFGNVQLRFVEAQIGTWQKYVLDSFDRIFKTPRPPTYLRKHSEESACVGTEQSSDDFSTTESGFSRRSITETNRLRHTPHLEDLPTISDIIHNEVCYEHLTTSSKAPQMKQLRSQQARKHALALTNIYESPAGIAQEAVQTETVANDEQPSKAGQNTATTMLKNHSSGVQITGGSSEDGSTLSMTSGTGSPTAYEGDISIVPETITTSHDHNSSFTTHTLPPSYDQPAAPIASSSYTRSEWLHVSKPKVPDYVVQPWQREHYLLEDYDDDTPTSKPVIRSVKSIIAQWPPNGPRESTA</sequence>
<reference evidence="4 5" key="1">
    <citation type="submission" date="2022-11" db="UniProtKB">
        <authorList>
            <consortium name="WormBaseParasite"/>
        </authorList>
    </citation>
    <scope>IDENTIFICATION</scope>
</reference>
<dbReference type="AlphaFoldDB" id="A0A915BAQ8"/>
<feature type="region of interest" description="Disordered" evidence="1">
    <location>
        <begin position="284"/>
        <end position="310"/>
    </location>
</feature>
<dbReference type="InterPro" id="IPR056680">
    <property type="entry name" value="DUF7778"/>
</dbReference>
<evidence type="ECO:0000313" key="3">
    <source>
        <dbReference type="Proteomes" id="UP000887569"/>
    </source>
</evidence>
<feature type="compositionally biased region" description="Low complexity" evidence="1">
    <location>
        <begin position="296"/>
        <end position="309"/>
    </location>
</feature>
<dbReference type="WBParaSite" id="PgR030_g095_t10">
    <property type="protein sequence ID" value="PgR030_g095_t10"/>
    <property type="gene ID" value="PgR030_g095"/>
</dbReference>
<name>A0A915BAQ8_PARUN</name>
<keyword evidence="3" id="KW-1185">Reference proteome</keyword>
<protein>
    <submittedName>
        <fullName evidence="4 5">Secreted protein</fullName>
    </submittedName>
</protein>
<accession>A0A915BAQ8</accession>
<evidence type="ECO:0000313" key="4">
    <source>
        <dbReference type="WBParaSite" id="PgR030_g095_t06"/>
    </source>
</evidence>
<dbReference type="Proteomes" id="UP000887569">
    <property type="component" value="Unplaced"/>
</dbReference>
<organism evidence="3 5">
    <name type="scientific">Parascaris univalens</name>
    <name type="common">Nematode worm</name>
    <dbReference type="NCBI Taxonomy" id="6257"/>
    <lineage>
        <taxon>Eukaryota</taxon>
        <taxon>Metazoa</taxon>
        <taxon>Ecdysozoa</taxon>
        <taxon>Nematoda</taxon>
        <taxon>Chromadorea</taxon>
        <taxon>Rhabditida</taxon>
        <taxon>Spirurina</taxon>
        <taxon>Ascaridomorpha</taxon>
        <taxon>Ascaridoidea</taxon>
        <taxon>Ascarididae</taxon>
        <taxon>Parascaris</taxon>
    </lineage>
</organism>
<evidence type="ECO:0000256" key="1">
    <source>
        <dbReference type="SAM" id="MobiDB-lite"/>
    </source>
</evidence>
<evidence type="ECO:0000313" key="5">
    <source>
        <dbReference type="WBParaSite" id="PgR030_g095_t10"/>
    </source>
</evidence>
<feature type="compositionally biased region" description="Polar residues" evidence="1">
    <location>
        <begin position="284"/>
        <end position="295"/>
    </location>
</feature>
<feature type="domain" description="DUF7778" evidence="2">
    <location>
        <begin position="22"/>
        <end position="140"/>
    </location>
</feature>
<proteinExistence type="predicted"/>
<dbReference type="PANTHER" id="PTHR36947:SF6">
    <property type="entry name" value="TLDC DOMAIN-CONTAINING PROTEIN"/>
    <property type="match status" value="1"/>
</dbReference>
<evidence type="ECO:0000259" key="2">
    <source>
        <dbReference type="Pfam" id="PF24998"/>
    </source>
</evidence>